<feature type="compositionally biased region" description="Basic residues" evidence="1">
    <location>
        <begin position="786"/>
        <end position="796"/>
    </location>
</feature>
<organism evidence="2 3">
    <name type="scientific">Seminavis robusta</name>
    <dbReference type="NCBI Taxonomy" id="568900"/>
    <lineage>
        <taxon>Eukaryota</taxon>
        <taxon>Sar</taxon>
        <taxon>Stramenopiles</taxon>
        <taxon>Ochrophyta</taxon>
        <taxon>Bacillariophyta</taxon>
        <taxon>Bacillariophyceae</taxon>
        <taxon>Bacillariophycidae</taxon>
        <taxon>Naviculales</taxon>
        <taxon>Naviculaceae</taxon>
        <taxon>Seminavis</taxon>
    </lineage>
</organism>
<sequence length="840" mass="88963">MSDSDGNNNEAVAMEVGNPKEAARETNSITTNSLSESSKASSSLCMSDGNGNNNEAVAMEVGNPKEAARETNSITTNSLSESRKTSSTGAEQNSGHDICSSLNQDDATASRDNCNQTSKPNNHNNTITDSPKASGDMDDTTLGDSKDICGSKSSGSPHATTNRSNSKSGNDNPTKKVPKYKVIASVVSPKEGSGEANSTTFSSLCMSDSDGSNHGYMECNNDDTMKAMVENSKGNNIVSTLGHSNKDGTGNQTETHMDATSTASSSSHQAYTKDSRDSINTDTMPISISGSKSNSTDSNTKHNSQTNLRTAATVITPNQGGRPQSTNTDSNPRAHDRSSCRDCSPNSSKDNQTTTTASPHAPQGTIQDHESNKACLTTGPTCNDTDTNTNDTATAYISSKDDCQSDKLTTTEGANQDYDGNKACIASNETAKVNGSGSTDSLKGPTNNLLTPSGSTCAGESNIDHNLCKDNHTASNSCPHTTTTEGANQDYDGHKACIASNETAKVNGSDSTGSLKGSTNNMSTPSVSTCTGESNIDHSLCKDNHTASNSSPHTTTTEVANQDYDGNKACIASNETANDNGSGSTDSLKDPTNSMSTPSGSTCAGESIIDHSPEELDVTTTAVANQHNKGGTLTSITSTGSHAHAHTHQSAIGKKRKPGQSAGNCSKKAKKAKKPKEKQRNKENCGVTVIEGRYKRIFRKKRSWGRLVVRPGFKFTNVPTKKASCGGRVTVVKKSRFRGKTNVNWPRLRTSWVGQPRKVLRRTKQCKGAGIGGSQEKEKDAGKGSERKKKRAKGRQQTKAENRKEKGTEKKMKKKRASGRSDLQKQSQEEQAAEHPRLCI</sequence>
<protein>
    <submittedName>
        <fullName evidence="2">Uncharacterized protein</fullName>
    </submittedName>
</protein>
<feature type="compositionally biased region" description="Polar residues" evidence="1">
    <location>
        <begin position="236"/>
        <end position="254"/>
    </location>
</feature>
<evidence type="ECO:0000313" key="2">
    <source>
        <dbReference type="EMBL" id="CAB9509729.1"/>
    </source>
</evidence>
<evidence type="ECO:0000313" key="3">
    <source>
        <dbReference type="Proteomes" id="UP001153069"/>
    </source>
</evidence>
<gene>
    <name evidence="2" type="ORF">SEMRO_403_G135580.2</name>
</gene>
<dbReference type="Proteomes" id="UP001153069">
    <property type="component" value="Unassembled WGS sequence"/>
</dbReference>
<evidence type="ECO:0000256" key="1">
    <source>
        <dbReference type="SAM" id="MobiDB-lite"/>
    </source>
</evidence>
<feature type="region of interest" description="Disordered" evidence="1">
    <location>
        <begin position="759"/>
        <end position="840"/>
    </location>
</feature>
<feature type="region of interest" description="Disordered" evidence="1">
    <location>
        <begin position="236"/>
        <end position="367"/>
    </location>
</feature>
<feature type="compositionally biased region" description="Low complexity" evidence="1">
    <location>
        <begin position="630"/>
        <end position="642"/>
    </location>
</feature>
<feature type="compositionally biased region" description="Basic and acidic residues" evidence="1">
    <location>
        <begin position="798"/>
        <end position="810"/>
    </location>
</feature>
<feature type="compositionally biased region" description="Basic and acidic residues" evidence="1">
    <location>
        <begin position="775"/>
        <end position="785"/>
    </location>
</feature>
<proteinExistence type="predicted"/>
<feature type="compositionally biased region" description="Polar residues" evidence="1">
    <location>
        <begin position="504"/>
        <end position="534"/>
    </location>
</feature>
<feature type="compositionally biased region" description="Basic and acidic residues" evidence="1">
    <location>
        <begin position="535"/>
        <end position="545"/>
    </location>
</feature>
<feature type="compositionally biased region" description="Low complexity" evidence="1">
    <location>
        <begin position="33"/>
        <end position="47"/>
    </location>
</feature>
<feature type="compositionally biased region" description="Basic residues" evidence="1">
    <location>
        <begin position="667"/>
        <end position="677"/>
    </location>
</feature>
<comment type="caution">
    <text evidence="2">The sequence shown here is derived from an EMBL/GenBank/DDBJ whole genome shotgun (WGS) entry which is preliminary data.</text>
</comment>
<dbReference type="EMBL" id="CAICTM010000402">
    <property type="protein sequence ID" value="CAB9509729.1"/>
    <property type="molecule type" value="Genomic_DNA"/>
</dbReference>
<feature type="region of interest" description="Disordered" evidence="1">
    <location>
        <begin position="1"/>
        <end position="181"/>
    </location>
</feature>
<feature type="region of interest" description="Disordered" evidence="1">
    <location>
        <begin position="504"/>
        <end position="607"/>
    </location>
</feature>
<feature type="region of interest" description="Disordered" evidence="1">
    <location>
        <begin position="629"/>
        <end position="682"/>
    </location>
</feature>
<feature type="compositionally biased region" description="Polar residues" evidence="1">
    <location>
        <begin position="1"/>
        <end position="10"/>
    </location>
</feature>
<feature type="compositionally biased region" description="Polar residues" evidence="1">
    <location>
        <begin position="344"/>
        <end position="358"/>
    </location>
</feature>
<feature type="compositionally biased region" description="Polar residues" evidence="1">
    <location>
        <begin position="280"/>
        <end position="331"/>
    </location>
</feature>
<name>A0A9N8DZ08_9STRA</name>
<feature type="compositionally biased region" description="Basic residues" evidence="1">
    <location>
        <begin position="643"/>
        <end position="658"/>
    </location>
</feature>
<accession>A0A9N8DZ08</accession>
<feature type="compositionally biased region" description="Polar residues" evidence="1">
    <location>
        <begin position="70"/>
        <end position="131"/>
    </location>
</feature>
<keyword evidence="3" id="KW-1185">Reference proteome</keyword>
<reference evidence="2" key="1">
    <citation type="submission" date="2020-06" db="EMBL/GenBank/DDBJ databases">
        <authorList>
            <consortium name="Plant Systems Biology data submission"/>
        </authorList>
    </citation>
    <scope>NUCLEOTIDE SEQUENCE</scope>
    <source>
        <strain evidence="2">D6</strain>
    </source>
</reference>
<feature type="compositionally biased region" description="Polar residues" evidence="1">
    <location>
        <begin position="151"/>
        <end position="172"/>
    </location>
</feature>
<feature type="compositionally biased region" description="Polar residues" evidence="1">
    <location>
        <begin position="546"/>
        <end position="560"/>
    </location>
</feature>
<feature type="compositionally biased region" description="Polar residues" evidence="1">
    <location>
        <begin position="573"/>
        <end position="604"/>
    </location>
</feature>
<dbReference type="AlphaFoldDB" id="A0A9N8DZ08"/>